<dbReference type="AlphaFoldDB" id="A0ABC8QWX3"/>
<name>A0ABC8QWX3_9AQUA</name>
<evidence type="ECO:0000313" key="2">
    <source>
        <dbReference type="EMBL" id="CAK9136990.1"/>
    </source>
</evidence>
<evidence type="ECO:0000313" key="3">
    <source>
        <dbReference type="Proteomes" id="UP001642360"/>
    </source>
</evidence>
<proteinExistence type="predicted"/>
<reference evidence="2 3" key="1">
    <citation type="submission" date="2024-02" db="EMBL/GenBank/DDBJ databases">
        <authorList>
            <person name="Vignale AGUSTIN F."/>
            <person name="Sosa J E."/>
            <person name="Modenutti C."/>
        </authorList>
    </citation>
    <scope>NUCLEOTIDE SEQUENCE [LARGE SCALE GENOMIC DNA]</scope>
</reference>
<organism evidence="2 3">
    <name type="scientific">Ilex paraguariensis</name>
    <name type="common">yerba mate</name>
    <dbReference type="NCBI Taxonomy" id="185542"/>
    <lineage>
        <taxon>Eukaryota</taxon>
        <taxon>Viridiplantae</taxon>
        <taxon>Streptophyta</taxon>
        <taxon>Embryophyta</taxon>
        <taxon>Tracheophyta</taxon>
        <taxon>Spermatophyta</taxon>
        <taxon>Magnoliopsida</taxon>
        <taxon>eudicotyledons</taxon>
        <taxon>Gunneridae</taxon>
        <taxon>Pentapetalae</taxon>
        <taxon>asterids</taxon>
        <taxon>campanulids</taxon>
        <taxon>Aquifoliales</taxon>
        <taxon>Aquifoliaceae</taxon>
        <taxon>Ilex</taxon>
    </lineage>
</organism>
<dbReference type="EMBL" id="CAUOFW020000792">
    <property type="protein sequence ID" value="CAK9136990.1"/>
    <property type="molecule type" value="Genomic_DNA"/>
</dbReference>
<evidence type="ECO:0000256" key="1">
    <source>
        <dbReference type="SAM" id="MobiDB-lite"/>
    </source>
</evidence>
<accession>A0ABC8QWX3</accession>
<keyword evidence="3" id="KW-1185">Reference proteome</keyword>
<comment type="caution">
    <text evidence="2">The sequence shown here is derived from an EMBL/GenBank/DDBJ whole genome shotgun (WGS) entry which is preliminary data.</text>
</comment>
<feature type="region of interest" description="Disordered" evidence="1">
    <location>
        <begin position="1"/>
        <end position="21"/>
    </location>
</feature>
<sequence>MATSAPAKAPEATSKQVTTPSNPAVLEKAQDTLPSLHWANLFLLTSKLAKDSKWPRRGTKELPTPLKTIDHVQSISPPLTQSSNILSMNHGENMLTAIVVATPASYRGLHSHPLASFSY</sequence>
<gene>
    <name evidence="2" type="ORF">ILEXP_LOCUS4006</name>
</gene>
<dbReference type="Proteomes" id="UP001642360">
    <property type="component" value="Unassembled WGS sequence"/>
</dbReference>
<protein>
    <submittedName>
        <fullName evidence="2">Uncharacterized protein</fullName>
    </submittedName>
</protein>